<dbReference type="EMBL" id="BAAAZH010000036">
    <property type="protein sequence ID" value="GAA4129751.1"/>
    <property type="molecule type" value="Genomic_DNA"/>
</dbReference>
<dbReference type="InterPro" id="IPR036691">
    <property type="entry name" value="Endo/exonu/phosph_ase_sf"/>
</dbReference>
<dbReference type="InterPro" id="IPR005135">
    <property type="entry name" value="Endo/exonuclease/phosphatase"/>
</dbReference>
<dbReference type="Gene3D" id="3.60.10.10">
    <property type="entry name" value="Endonuclease/exonuclease/phosphatase"/>
    <property type="match status" value="1"/>
</dbReference>
<protein>
    <recommendedName>
        <fullName evidence="1">Endonuclease/exonuclease/phosphatase domain-containing protein</fullName>
    </recommendedName>
</protein>
<reference evidence="3" key="1">
    <citation type="journal article" date="2019" name="Int. J. Syst. Evol. Microbiol.">
        <title>The Global Catalogue of Microorganisms (GCM) 10K type strain sequencing project: providing services to taxonomists for standard genome sequencing and annotation.</title>
        <authorList>
            <consortium name="The Broad Institute Genomics Platform"/>
            <consortium name="The Broad Institute Genome Sequencing Center for Infectious Disease"/>
            <person name="Wu L."/>
            <person name="Ma J."/>
        </authorList>
    </citation>
    <scope>NUCLEOTIDE SEQUENCE [LARGE SCALE GENOMIC DNA]</scope>
    <source>
        <strain evidence="3">JCM 16703</strain>
    </source>
</reference>
<dbReference type="SUPFAM" id="SSF56219">
    <property type="entry name" value="DNase I-like"/>
    <property type="match status" value="1"/>
</dbReference>
<evidence type="ECO:0000313" key="2">
    <source>
        <dbReference type="EMBL" id="GAA4129751.1"/>
    </source>
</evidence>
<gene>
    <name evidence="2" type="ORF">GCM10022215_42640</name>
</gene>
<name>A0ABP7Y2C9_9ACTN</name>
<feature type="domain" description="Endonuclease/exonuclease/phosphatase" evidence="1">
    <location>
        <begin position="4"/>
        <end position="204"/>
    </location>
</feature>
<evidence type="ECO:0000313" key="3">
    <source>
        <dbReference type="Proteomes" id="UP001501495"/>
    </source>
</evidence>
<organism evidence="2 3">
    <name type="scientific">Nocardioides fonticola</name>
    <dbReference type="NCBI Taxonomy" id="450363"/>
    <lineage>
        <taxon>Bacteria</taxon>
        <taxon>Bacillati</taxon>
        <taxon>Actinomycetota</taxon>
        <taxon>Actinomycetes</taxon>
        <taxon>Propionibacteriales</taxon>
        <taxon>Nocardioidaceae</taxon>
        <taxon>Nocardioides</taxon>
    </lineage>
</organism>
<accession>A0ABP7Y2C9</accession>
<comment type="caution">
    <text evidence="2">The sequence shown here is derived from an EMBL/GenBank/DDBJ whole genome shotgun (WGS) entry which is preliminary data.</text>
</comment>
<dbReference type="Proteomes" id="UP001501495">
    <property type="component" value="Unassembled WGS sequence"/>
</dbReference>
<proteinExistence type="predicted"/>
<keyword evidence="3" id="KW-1185">Reference proteome</keyword>
<sequence length="218" mass="24098">MRIGTWNLAGRHGDAHRSLIDQMRCDVLLLTEVSDRLDLSGWHVASTTEPMAPRRRWSAIASREPIAEVNQPHPASVAGVIDGVRFCSSILPWRGCTPRDFWVGEKLIDKQIHAASAIAAMRPQVWGGDWNQSFTGPETAGTIAGRRWLSEAIDRLHLQLPTADLPHRIEGISSIDHIAVPRAWSIVAAERVVAELEGRRLSDHDVYVVACQPSKSSP</sequence>
<dbReference type="RefSeq" id="WP_344735560.1">
    <property type="nucleotide sequence ID" value="NZ_BAAAZH010000036.1"/>
</dbReference>
<dbReference type="Pfam" id="PF03372">
    <property type="entry name" value="Exo_endo_phos"/>
    <property type="match status" value="1"/>
</dbReference>
<evidence type="ECO:0000259" key="1">
    <source>
        <dbReference type="Pfam" id="PF03372"/>
    </source>
</evidence>